<evidence type="ECO:0000313" key="2">
    <source>
        <dbReference type="EMBL" id="CCW17096.1"/>
    </source>
</evidence>
<dbReference type="Pfam" id="PF03050">
    <property type="entry name" value="DDE_Tnp_IS66"/>
    <property type="match status" value="1"/>
</dbReference>
<keyword evidence="3" id="KW-1185">Reference proteome</keyword>
<dbReference type="Proteomes" id="UP000013201">
    <property type="component" value="Unassembled WGS sequence"/>
</dbReference>
<dbReference type="PANTHER" id="PTHR33678:SF1">
    <property type="entry name" value="BLL1576 PROTEIN"/>
    <property type="match status" value="1"/>
</dbReference>
<dbReference type="InterPro" id="IPR052344">
    <property type="entry name" value="Transposase-related"/>
</dbReference>
<name>N1MJG8_9SPHN</name>
<dbReference type="InterPro" id="IPR004291">
    <property type="entry name" value="Transposase_IS66_central"/>
</dbReference>
<evidence type="ECO:0000313" key="3">
    <source>
        <dbReference type="Proteomes" id="UP000013201"/>
    </source>
</evidence>
<proteinExistence type="predicted"/>
<organism evidence="2 3">
    <name type="scientific">Sphingobium indicum BiD32</name>
    <dbReference type="NCBI Taxonomy" id="1301087"/>
    <lineage>
        <taxon>Bacteria</taxon>
        <taxon>Pseudomonadati</taxon>
        <taxon>Pseudomonadota</taxon>
        <taxon>Alphaproteobacteria</taxon>
        <taxon>Sphingomonadales</taxon>
        <taxon>Sphingomonadaceae</taxon>
        <taxon>Sphingobium</taxon>
    </lineage>
</organism>
<gene>
    <name evidence="2" type="ORF">EBBID32_14350</name>
</gene>
<protein>
    <submittedName>
        <fullName evidence="2">Mobile element protein</fullName>
    </submittedName>
</protein>
<dbReference type="PANTHER" id="PTHR33678">
    <property type="entry name" value="BLL1576 PROTEIN"/>
    <property type="match status" value="1"/>
</dbReference>
<reference evidence="2 3" key="1">
    <citation type="submission" date="2013-03" db="EMBL/GenBank/DDBJ databases">
        <authorList>
            <person name="Le V."/>
        </authorList>
    </citation>
    <scope>NUCLEOTIDE SEQUENCE [LARGE SCALE GENOMIC DNA]</scope>
    <source>
        <strain evidence="2 3">BiD32</strain>
    </source>
</reference>
<sequence>MTDRIEASVLGSDILHADDTPVRVLAPERRAKGIGKGVMQGRIWGYVRDQRPWAGTAPPGVAYRYAPNWKAEHVLAHLGDASGILQADAYKGYAKLYELAANGEPRFREAACFAHWRRDFHDISTSQKSEIAHEALERIGQLYDIEREIAGKPADIRRAVRQELSKPKLEALRTWAAGTRSACSSMMGASPSITTPPSAPSGPYAWARRTGYLSGCDISWDMVSNAIADHAWRFAALVDEVS</sequence>
<dbReference type="AlphaFoldDB" id="N1MJG8"/>
<comment type="caution">
    <text evidence="2">The sequence shown here is derived from an EMBL/GenBank/DDBJ whole genome shotgun (WGS) entry which is preliminary data.</text>
</comment>
<dbReference type="EMBL" id="CAVK010000063">
    <property type="protein sequence ID" value="CCW17096.1"/>
    <property type="molecule type" value="Genomic_DNA"/>
</dbReference>
<evidence type="ECO:0000259" key="1">
    <source>
        <dbReference type="Pfam" id="PF03050"/>
    </source>
</evidence>
<feature type="domain" description="Transposase IS66 central" evidence="1">
    <location>
        <begin position="2"/>
        <end position="180"/>
    </location>
</feature>
<reference evidence="3" key="2">
    <citation type="submission" date="2013-04" db="EMBL/GenBank/DDBJ databases">
        <title>Bisphenol A degrading Sphingobium sp. strain BiD32.</title>
        <authorList>
            <person name="Nielsen J.L."/>
            <person name="Zhou N.A."/>
            <person name="Kjeldal H."/>
        </authorList>
    </citation>
    <scope>NUCLEOTIDE SEQUENCE [LARGE SCALE GENOMIC DNA]</scope>
    <source>
        <strain evidence="3">BiD32</strain>
    </source>
</reference>
<accession>N1MJG8</accession>